<dbReference type="RefSeq" id="XP_032800702.1">
    <property type="nucleotide sequence ID" value="XM_032944811.1"/>
</dbReference>
<evidence type="ECO:0000313" key="3">
    <source>
        <dbReference type="RefSeq" id="XP_032800702.1"/>
    </source>
</evidence>
<dbReference type="Proteomes" id="UP001318040">
    <property type="component" value="Unplaced"/>
</dbReference>
<accession>A0AAJ7SLQ5</accession>
<feature type="chain" id="PRO_5042500616" evidence="1">
    <location>
        <begin position="18"/>
        <end position="150"/>
    </location>
</feature>
<dbReference type="KEGG" id="pmrn:116937717"/>
<proteinExistence type="predicted"/>
<gene>
    <name evidence="3" type="primary">LOC116937717</name>
</gene>
<keyword evidence="2" id="KW-1185">Reference proteome</keyword>
<organism evidence="2 3">
    <name type="scientific">Petromyzon marinus</name>
    <name type="common">Sea lamprey</name>
    <dbReference type="NCBI Taxonomy" id="7757"/>
    <lineage>
        <taxon>Eukaryota</taxon>
        <taxon>Metazoa</taxon>
        <taxon>Chordata</taxon>
        <taxon>Craniata</taxon>
        <taxon>Vertebrata</taxon>
        <taxon>Cyclostomata</taxon>
        <taxon>Hyperoartia</taxon>
        <taxon>Petromyzontiformes</taxon>
        <taxon>Petromyzontidae</taxon>
        <taxon>Petromyzon</taxon>
    </lineage>
</organism>
<reference evidence="3" key="1">
    <citation type="submission" date="2025-08" db="UniProtKB">
        <authorList>
            <consortium name="RefSeq"/>
        </authorList>
    </citation>
    <scope>IDENTIFICATION</scope>
    <source>
        <tissue evidence="3">Sperm</tissue>
    </source>
</reference>
<keyword evidence="1" id="KW-0732">Signal</keyword>
<evidence type="ECO:0000256" key="1">
    <source>
        <dbReference type="SAM" id="SignalP"/>
    </source>
</evidence>
<sequence length="150" mass="16488">MLMVLLMLMLLMQVGVNITLTSFSLTKVLALSAFHIAHNASALNIELRELGSHRWTFLSPGERAPLWPECTSGRMCLRVAGSELESADFLYTLPQPHTALQLQDEPFALCVEVSVVESCALVRVSDYTRGTAPVLIINHTESLALTYSQG</sequence>
<protein>
    <submittedName>
        <fullName evidence="3">Vacuolar protein sorting-associated protein 13C-like</fullName>
    </submittedName>
</protein>
<dbReference type="AlphaFoldDB" id="A0AAJ7SLQ5"/>
<name>A0AAJ7SLQ5_PETMA</name>
<evidence type="ECO:0000313" key="2">
    <source>
        <dbReference type="Proteomes" id="UP001318040"/>
    </source>
</evidence>
<feature type="signal peptide" evidence="1">
    <location>
        <begin position="1"/>
        <end position="17"/>
    </location>
</feature>